<name>A0A385SS63_9BACT</name>
<dbReference type="KEGG" id="chk:D4L85_21475"/>
<dbReference type="RefSeq" id="WP_119756230.1">
    <property type="nucleotide sequence ID" value="NZ_CP032382.1"/>
</dbReference>
<evidence type="ECO:0000313" key="3">
    <source>
        <dbReference type="EMBL" id="AYB32987.1"/>
    </source>
</evidence>
<accession>A0A385SS63</accession>
<evidence type="ECO:0000313" key="4">
    <source>
        <dbReference type="Proteomes" id="UP000266183"/>
    </source>
</evidence>
<organism evidence="3 4">
    <name type="scientific">Chryseolinea soli</name>
    <dbReference type="NCBI Taxonomy" id="2321403"/>
    <lineage>
        <taxon>Bacteria</taxon>
        <taxon>Pseudomonadati</taxon>
        <taxon>Bacteroidota</taxon>
        <taxon>Cytophagia</taxon>
        <taxon>Cytophagales</taxon>
        <taxon>Fulvivirgaceae</taxon>
        <taxon>Chryseolinea</taxon>
    </lineage>
</organism>
<feature type="region of interest" description="Disordered" evidence="1">
    <location>
        <begin position="91"/>
        <end position="134"/>
    </location>
</feature>
<protein>
    <submittedName>
        <fullName evidence="3">XRE family transcriptional regulator</fullName>
    </submittedName>
</protein>
<dbReference type="GO" id="GO:0003677">
    <property type="term" value="F:DNA binding"/>
    <property type="evidence" value="ECO:0007669"/>
    <property type="project" value="InterPro"/>
</dbReference>
<reference evidence="4" key="1">
    <citation type="submission" date="2018-09" db="EMBL/GenBank/DDBJ databases">
        <title>Chryseolinea sp. KIS68-18 isolated from soil.</title>
        <authorList>
            <person name="Weon H.-Y."/>
            <person name="Kwon S.-W."/>
            <person name="Lee S.A."/>
        </authorList>
    </citation>
    <scope>NUCLEOTIDE SEQUENCE [LARGE SCALE GENOMIC DNA]</scope>
    <source>
        <strain evidence="4">KIS68-18</strain>
    </source>
</reference>
<dbReference type="Pfam" id="PF13744">
    <property type="entry name" value="HTH_37"/>
    <property type="match status" value="1"/>
</dbReference>
<feature type="domain" description="HTH cro/C1-type" evidence="2">
    <location>
        <begin position="26"/>
        <end position="81"/>
    </location>
</feature>
<gene>
    <name evidence="3" type="ORF">D4L85_21475</name>
</gene>
<dbReference type="AlphaFoldDB" id="A0A385SS63"/>
<dbReference type="InterPro" id="IPR039554">
    <property type="entry name" value="HigA2-like_HTH"/>
</dbReference>
<dbReference type="PROSITE" id="PS50943">
    <property type="entry name" value="HTH_CROC1"/>
    <property type="match status" value="1"/>
</dbReference>
<evidence type="ECO:0000259" key="2">
    <source>
        <dbReference type="PROSITE" id="PS50943"/>
    </source>
</evidence>
<proteinExistence type="predicted"/>
<dbReference type="InterPro" id="IPR001387">
    <property type="entry name" value="Cro/C1-type_HTH"/>
</dbReference>
<dbReference type="SUPFAM" id="SSF47413">
    <property type="entry name" value="lambda repressor-like DNA-binding domains"/>
    <property type="match status" value="1"/>
</dbReference>
<sequence>MISKHKLFKHPDYLLSKYQAEVYRQLQQYMDDHSLTQKEIADHLGVSSSYVNQVLKGNFNFTLKKLIELSLMMGKVPTLEFVSINDYLIREGNGDSRSPLGDRATEKVPAARMKSKRSGKSPGKTSAVKPARRN</sequence>
<dbReference type="Gene3D" id="1.10.260.40">
    <property type="entry name" value="lambda repressor-like DNA-binding domains"/>
    <property type="match status" value="1"/>
</dbReference>
<dbReference type="EMBL" id="CP032382">
    <property type="protein sequence ID" value="AYB32987.1"/>
    <property type="molecule type" value="Genomic_DNA"/>
</dbReference>
<dbReference type="InterPro" id="IPR010982">
    <property type="entry name" value="Lambda_DNA-bd_dom_sf"/>
</dbReference>
<dbReference type="OrthoDB" id="678731at2"/>
<keyword evidence="4" id="KW-1185">Reference proteome</keyword>
<dbReference type="CDD" id="cd00093">
    <property type="entry name" value="HTH_XRE"/>
    <property type="match status" value="1"/>
</dbReference>
<evidence type="ECO:0000256" key="1">
    <source>
        <dbReference type="SAM" id="MobiDB-lite"/>
    </source>
</evidence>
<dbReference type="Proteomes" id="UP000266183">
    <property type="component" value="Chromosome"/>
</dbReference>